<dbReference type="Proteomes" id="UP000183530">
    <property type="component" value="Chromosome"/>
</dbReference>
<dbReference type="InterPro" id="IPR018294">
    <property type="entry name" value="ISPD_synthase_CS"/>
</dbReference>
<dbReference type="STRING" id="556325.BHE16_06115"/>
<evidence type="ECO:0000313" key="9">
    <source>
        <dbReference type="EMBL" id="APF41770.1"/>
    </source>
</evidence>
<dbReference type="PANTHER" id="PTHR32125">
    <property type="entry name" value="2-C-METHYL-D-ERYTHRITOL 4-PHOSPHATE CYTIDYLYLTRANSFERASE, CHLOROPLASTIC"/>
    <property type="match status" value="1"/>
</dbReference>
<evidence type="ECO:0000256" key="6">
    <source>
        <dbReference type="ARBA" id="ARBA00022679"/>
    </source>
</evidence>
<dbReference type="InterPro" id="IPR029044">
    <property type="entry name" value="Nucleotide-diphossugar_trans"/>
</dbReference>
<evidence type="ECO:0000256" key="7">
    <source>
        <dbReference type="ARBA" id="ARBA00022695"/>
    </source>
</evidence>
<sequence>MVAAGQGTRLGYGIPKAEVPIGEHTMLETALRSADAFLRREDVRLIAVLPPQRPDFRRLIENFAREHHYRLSVTEGGATRTESVLNGVRLAEGAQNVLVHDAARPLASSSLFERVLASLDDGDDAVIPGLPVVDTTKRVSIAGIVEETVDRSVLRAIQTPQGFAREALVAAYAVLEGWSTQQREAATDEAMLFELLGKPVRVIDGEQQALKVTTAHDLTMVRFLERGNK</sequence>
<accession>A0A1L2ZRD2</accession>
<comment type="similarity">
    <text evidence="3">Belongs to the IspD/TarI cytidylyltransferase family. IspD subfamily.</text>
</comment>
<name>A0A1L2ZRD2_9MICC</name>
<dbReference type="Gene3D" id="3.90.550.10">
    <property type="entry name" value="Spore Coat Polysaccharide Biosynthesis Protein SpsA, Chain A"/>
    <property type="match status" value="1"/>
</dbReference>
<dbReference type="NCBIfam" id="TIGR00453">
    <property type="entry name" value="ispD"/>
    <property type="match status" value="1"/>
</dbReference>
<evidence type="ECO:0000256" key="1">
    <source>
        <dbReference type="ARBA" id="ARBA00001282"/>
    </source>
</evidence>
<evidence type="ECO:0000256" key="2">
    <source>
        <dbReference type="ARBA" id="ARBA00004787"/>
    </source>
</evidence>
<dbReference type="OrthoDB" id="9802561at2"/>
<keyword evidence="7 9" id="KW-0548">Nucleotidyltransferase</keyword>
<evidence type="ECO:0000256" key="3">
    <source>
        <dbReference type="ARBA" id="ARBA00009789"/>
    </source>
</evidence>
<keyword evidence="8" id="KW-0414">Isoprene biosynthesis</keyword>
<dbReference type="CDD" id="cd02516">
    <property type="entry name" value="CDP-ME_synthetase"/>
    <property type="match status" value="1"/>
</dbReference>
<dbReference type="PANTHER" id="PTHR32125:SF4">
    <property type="entry name" value="2-C-METHYL-D-ERYTHRITOL 4-PHOSPHATE CYTIDYLYLTRANSFERASE, CHLOROPLASTIC"/>
    <property type="match status" value="1"/>
</dbReference>
<evidence type="ECO:0000256" key="5">
    <source>
        <dbReference type="ARBA" id="ARBA00019056"/>
    </source>
</evidence>
<dbReference type="KEGG" id="nae:BHE16_06115"/>
<proteinExistence type="inferred from homology"/>
<evidence type="ECO:0000256" key="4">
    <source>
        <dbReference type="ARBA" id="ARBA00012526"/>
    </source>
</evidence>
<dbReference type="Pfam" id="PF01128">
    <property type="entry name" value="IspD"/>
    <property type="match status" value="1"/>
</dbReference>
<dbReference type="GO" id="GO:0050518">
    <property type="term" value="F:2-C-methyl-D-erythritol 4-phosphate cytidylyltransferase activity"/>
    <property type="evidence" value="ECO:0007669"/>
    <property type="project" value="UniProtKB-EC"/>
</dbReference>
<dbReference type="GO" id="GO:0019288">
    <property type="term" value="P:isopentenyl diphosphate biosynthetic process, methylerythritol 4-phosphate pathway"/>
    <property type="evidence" value="ECO:0007669"/>
    <property type="project" value="UniProtKB-UniPathway"/>
</dbReference>
<evidence type="ECO:0000256" key="8">
    <source>
        <dbReference type="ARBA" id="ARBA00023229"/>
    </source>
</evidence>
<dbReference type="InterPro" id="IPR001228">
    <property type="entry name" value="IspD"/>
</dbReference>
<gene>
    <name evidence="9" type="ORF">BHE16_06115</name>
</gene>
<organism evidence="9 10">
    <name type="scientific">Neomicrococcus aestuarii</name>
    <dbReference type="NCBI Taxonomy" id="556325"/>
    <lineage>
        <taxon>Bacteria</taxon>
        <taxon>Bacillati</taxon>
        <taxon>Actinomycetota</taxon>
        <taxon>Actinomycetes</taxon>
        <taxon>Micrococcales</taxon>
        <taxon>Micrococcaceae</taxon>
        <taxon>Neomicrococcus</taxon>
    </lineage>
</organism>
<dbReference type="PROSITE" id="PS01295">
    <property type="entry name" value="ISPD"/>
    <property type="match status" value="1"/>
</dbReference>
<evidence type="ECO:0000313" key="10">
    <source>
        <dbReference type="Proteomes" id="UP000183530"/>
    </source>
</evidence>
<protein>
    <recommendedName>
        <fullName evidence="5">2-C-methyl-D-erythritol 4-phosphate cytidylyltransferase</fullName>
        <ecNumber evidence="4">2.7.7.60</ecNumber>
    </recommendedName>
</protein>
<dbReference type="SUPFAM" id="SSF53448">
    <property type="entry name" value="Nucleotide-diphospho-sugar transferases"/>
    <property type="match status" value="1"/>
</dbReference>
<dbReference type="InterPro" id="IPR034683">
    <property type="entry name" value="IspD/TarI"/>
</dbReference>
<comment type="pathway">
    <text evidence="2">Isoprenoid biosynthesis; isopentenyl diphosphate biosynthesis via DXP pathway; isopentenyl diphosphate from 1-deoxy-D-xylulose 5-phosphate: step 2/6.</text>
</comment>
<dbReference type="EMBL" id="CP018135">
    <property type="protein sequence ID" value="APF41770.1"/>
    <property type="molecule type" value="Genomic_DNA"/>
</dbReference>
<dbReference type="InterPro" id="IPR050088">
    <property type="entry name" value="IspD/TarI_cytidylyltransf_bact"/>
</dbReference>
<reference evidence="9 10" key="1">
    <citation type="submission" date="2016-11" db="EMBL/GenBank/DDBJ databases">
        <title>Genome sequencing of Zhihengliuella aestuarii B18 antagonistic to Plasmodiophora brassicae.</title>
        <authorList>
            <person name="Luo Y."/>
        </authorList>
    </citation>
    <scope>NUCLEOTIDE SEQUENCE [LARGE SCALE GENOMIC DNA]</scope>
    <source>
        <strain evidence="9 10">B18</strain>
    </source>
</reference>
<dbReference type="UniPathway" id="UPA00056">
    <property type="reaction ID" value="UER00093"/>
</dbReference>
<dbReference type="EC" id="2.7.7.60" evidence="4"/>
<comment type="catalytic activity">
    <reaction evidence="1">
        <text>2-C-methyl-D-erythritol 4-phosphate + CTP + H(+) = 4-CDP-2-C-methyl-D-erythritol + diphosphate</text>
        <dbReference type="Rhea" id="RHEA:13429"/>
        <dbReference type="ChEBI" id="CHEBI:15378"/>
        <dbReference type="ChEBI" id="CHEBI:33019"/>
        <dbReference type="ChEBI" id="CHEBI:37563"/>
        <dbReference type="ChEBI" id="CHEBI:57823"/>
        <dbReference type="ChEBI" id="CHEBI:58262"/>
        <dbReference type="EC" id="2.7.7.60"/>
    </reaction>
</comment>
<keyword evidence="10" id="KW-1185">Reference proteome</keyword>
<keyword evidence="6 9" id="KW-0808">Transferase</keyword>
<dbReference type="AlphaFoldDB" id="A0A1L2ZRD2"/>